<dbReference type="UniPathway" id="UPA00038">
    <property type="reaction ID" value="UER00491"/>
</dbReference>
<dbReference type="InterPro" id="IPR013328">
    <property type="entry name" value="6PGD_dom2"/>
</dbReference>
<evidence type="ECO:0000256" key="7">
    <source>
        <dbReference type="PIRNR" id="PIRNR000124"/>
    </source>
</evidence>
<feature type="binding site" evidence="10">
    <location>
        <position position="89"/>
    </location>
    <ligand>
        <name>NAD(+)</name>
        <dbReference type="ChEBI" id="CHEBI:57540"/>
    </ligand>
</feature>
<comment type="pathway">
    <text evidence="1">Nucleotide-sugar biosynthesis; UDP-alpha-D-glucuronate biosynthesis; UDP-alpha-D-glucuronate from UDP-alpha-D-glucose: step 1/1.</text>
</comment>
<dbReference type="InterPro" id="IPR001732">
    <property type="entry name" value="UDP-Glc/GDP-Man_DH_N"/>
</dbReference>
<dbReference type="SMART" id="SM00984">
    <property type="entry name" value="UDPG_MGDP_dh_C"/>
    <property type="match status" value="1"/>
</dbReference>
<keyword evidence="5 7" id="KW-0520">NAD</keyword>
<feature type="binding site" evidence="10">
    <location>
        <position position="35"/>
    </location>
    <ligand>
        <name>NAD(+)</name>
        <dbReference type="ChEBI" id="CHEBI:57540"/>
    </ligand>
</feature>
<feature type="binding site" evidence="9">
    <location>
        <position position="335"/>
    </location>
    <ligand>
        <name>substrate</name>
    </ligand>
</feature>
<dbReference type="EMBL" id="CYYK01000014">
    <property type="protein sequence ID" value="CUO96635.1"/>
    <property type="molecule type" value="Genomic_DNA"/>
</dbReference>
<dbReference type="InterPro" id="IPR014026">
    <property type="entry name" value="UDP-Glc/GDP-Man_DH_dimer"/>
</dbReference>
<feature type="binding site" evidence="10">
    <location>
        <position position="124"/>
    </location>
    <ligand>
        <name>NAD(+)</name>
        <dbReference type="ChEBI" id="CHEBI:57540"/>
    </ligand>
</feature>
<dbReference type="PANTHER" id="PTHR43750:SF2">
    <property type="entry name" value="UDP-GLUCOSE 6-DEHYDROGENASE"/>
    <property type="match status" value="1"/>
</dbReference>
<evidence type="ECO:0000259" key="11">
    <source>
        <dbReference type="SMART" id="SM00984"/>
    </source>
</evidence>
<evidence type="ECO:0000256" key="9">
    <source>
        <dbReference type="PIRSR" id="PIRSR500134-2"/>
    </source>
</evidence>
<feature type="binding site" evidence="9">
    <location>
        <position position="336"/>
    </location>
    <ligand>
        <name>substrate</name>
    </ligand>
</feature>
<dbReference type="GO" id="GO:0051287">
    <property type="term" value="F:NAD binding"/>
    <property type="evidence" value="ECO:0007669"/>
    <property type="project" value="InterPro"/>
</dbReference>
<evidence type="ECO:0000256" key="10">
    <source>
        <dbReference type="PIRSR" id="PIRSR500134-3"/>
    </source>
</evidence>
<dbReference type="InterPro" id="IPR036291">
    <property type="entry name" value="NAD(P)-bd_dom_sf"/>
</dbReference>
<dbReference type="RefSeq" id="WP_009017637.1">
    <property type="nucleotide sequence ID" value="NZ_CABMKT010000003.1"/>
</dbReference>
<sequence length="418" mass="47271">MKSFQELKIAVAGTGYVGLSIATLLSQHHEVVAIDIVPEKVDLINNKKSPIQDDYIEEYLASHKLNLKATLDAVMAYKDADFVVIAAPTNYDSQRNFFDTSAVEAVIEQVLRFNPNAFMVIKSTIPVGYTISVRERFHTKRILFSPEFLRESKALYDNLYPSRIIVGTDLSDPELVDAAHIFAELLQEGAIKENIDTLFMGLTEAEAVKLFANTYLALRVSYFNELDTYAEMKGLDTQSIINGVCLDPRIGNHYNNPSFGYGGYCLPKDTKQLLANYEDVPENLIEAIVESNRTRKDFIADQVLRMAGYYAYGEENEWSSVREHPVTIGVYRLTMKSNSDNFRQSSIQGIMKRVKAKGATVIVYEPALSDNTTFFGSEVVNDLDLFKKRSAAIIANRYDVELDDVKNKVYTRDVYRRD</sequence>
<dbReference type="Pfam" id="PF03721">
    <property type="entry name" value="UDPG_MGDP_dh_N"/>
    <property type="match status" value="1"/>
</dbReference>
<comment type="catalytic activity">
    <reaction evidence="6 7">
        <text>UDP-alpha-D-glucose + 2 NAD(+) + H2O = UDP-alpha-D-glucuronate + 2 NADH + 3 H(+)</text>
        <dbReference type="Rhea" id="RHEA:23596"/>
        <dbReference type="ChEBI" id="CHEBI:15377"/>
        <dbReference type="ChEBI" id="CHEBI:15378"/>
        <dbReference type="ChEBI" id="CHEBI:57540"/>
        <dbReference type="ChEBI" id="CHEBI:57945"/>
        <dbReference type="ChEBI" id="CHEBI:58052"/>
        <dbReference type="ChEBI" id="CHEBI:58885"/>
        <dbReference type="EC" id="1.1.1.22"/>
    </reaction>
</comment>
<dbReference type="SUPFAM" id="SSF51735">
    <property type="entry name" value="NAD(P)-binding Rossmann-fold domains"/>
    <property type="match status" value="1"/>
</dbReference>
<dbReference type="InterPro" id="IPR008927">
    <property type="entry name" value="6-PGluconate_DH-like_C_sf"/>
</dbReference>
<feature type="binding site" evidence="9">
    <location>
        <position position="209"/>
    </location>
    <ligand>
        <name>substrate</name>
    </ligand>
</feature>
<reference evidence="13" key="3">
    <citation type="submission" date="2023-01" db="EMBL/GenBank/DDBJ databases">
        <title>Human gut microbiome strain richness.</title>
        <authorList>
            <person name="Chen-Liaw A."/>
        </authorList>
    </citation>
    <scope>NUCLEOTIDE SEQUENCE</scope>
    <source>
        <strain evidence="13">RTP21484st1_E5_RTP21484_190118</strain>
    </source>
</reference>
<feature type="binding site" evidence="10">
    <location>
        <position position="40"/>
    </location>
    <ligand>
        <name>NAD(+)</name>
        <dbReference type="ChEBI" id="CHEBI:57540"/>
    </ligand>
</feature>
<dbReference type="GO" id="GO:0003979">
    <property type="term" value="F:UDP-glucose 6-dehydrogenase activity"/>
    <property type="evidence" value="ECO:0007669"/>
    <property type="project" value="UniProtKB-EC"/>
</dbReference>
<dbReference type="Gene3D" id="3.40.50.720">
    <property type="entry name" value="NAD(P)-binding Rossmann-like Domain"/>
    <property type="match status" value="2"/>
</dbReference>
<dbReference type="Pfam" id="PF00984">
    <property type="entry name" value="UDPG_MGDP_dh"/>
    <property type="match status" value="1"/>
</dbReference>
<evidence type="ECO:0000256" key="2">
    <source>
        <dbReference type="ARBA" id="ARBA00006601"/>
    </source>
</evidence>
<dbReference type="EC" id="1.1.1.22" evidence="3 7"/>
<dbReference type="PIRSF" id="PIRSF500134">
    <property type="entry name" value="UDPglc_DH_bac"/>
    <property type="match status" value="1"/>
</dbReference>
<evidence type="ECO:0000313" key="14">
    <source>
        <dbReference type="EMBL" id="MRZ50774.1"/>
    </source>
</evidence>
<evidence type="ECO:0000256" key="5">
    <source>
        <dbReference type="ARBA" id="ARBA00023027"/>
    </source>
</evidence>
<feature type="binding site" evidence="10">
    <location>
        <position position="151"/>
    </location>
    <ligand>
        <name>NAD(+)</name>
        <dbReference type="ChEBI" id="CHEBI:57540"/>
    </ligand>
</feature>
<evidence type="ECO:0000256" key="6">
    <source>
        <dbReference type="ARBA" id="ARBA00047473"/>
    </source>
</evidence>
<dbReference type="AlphaFoldDB" id="A0A174JHH0"/>
<reference evidence="14 16" key="2">
    <citation type="journal article" date="2019" name="Nat. Med.">
        <title>A library of human gut bacterial isolates paired with longitudinal multiomics data enables mechanistic microbiome research.</title>
        <authorList>
            <person name="Poyet M."/>
            <person name="Groussin M."/>
            <person name="Gibbons S.M."/>
            <person name="Avila-Pacheco J."/>
            <person name="Jiang X."/>
            <person name="Kearney S.M."/>
            <person name="Perrotta A.R."/>
            <person name="Berdy B."/>
            <person name="Zhao S."/>
            <person name="Lieberman T.D."/>
            <person name="Swanson P.K."/>
            <person name="Smith M."/>
            <person name="Roesemann S."/>
            <person name="Alexander J.E."/>
            <person name="Rich S.A."/>
            <person name="Livny J."/>
            <person name="Vlamakis H."/>
            <person name="Clish C."/>
            <person name="Bullock K."/>
            <person name="Deik A."/>
            <person name="Scott J."/>
            <person name="Pierce K.A."/>
            <person name="Xavier R.J."/>
            <person name="Alm E.J."/>
        </authorList>
    </citation>
    <scope>NUCLEOTIDE SEQUENCE [LARGE SCALE GENOMIC DNA]</scope>
    <source>
        <strain evidence="14 16">BIOML-A32</strain>
    </source>
</reference>
<feature type="binding site" evidence="10">
    <location>
        <position position="343"/>
    </location>
    <ligand>
        <name>NAD(+)</name>
        <dbReference type="ChEBI" id="CHEBI:57540"/>
    </ligand>
</feature>
<feature type="binding site" evidence="10">
    <location>
        <position position="268"/>
    </location>
    <ligand>
        <name>NAD(+)</name>
        <dbReference type="ChEBI" id="CHEBI:57540"/>
    </ligand>
</feature>
<feature type="domain" description="UDP-glucose/GDP-mannose dehydrogenase C-terminal" evidence="11">
    <location>
        <begin position="329"/>
        <end position="417"/>
    </location>
</feature>
<dbReference type="EMBL" id="WKMC01000007">
    <property type="protein sequence ID" value="MRZ50774.1"/>
    <property type="molecule type" value="Genomic_DNA"/>
</dbReference>
<name>A0A174JHH0_PARDI</name>
<feature type="binding site" evidence="9">
    <location>
        <begin position="148"/>
        <end position="151"/>
    </location>
    <ligand>
        <name>substrate</name>
    </ligand>
</feature>
<proteinExistence type="inferred from homology"/>
<evidence type="ECO:0000313" key="15">
    <source>
        <dbReference type="Proteomes" id="UP000095455"/>
    </source>
</evidence>
<accession>A0A174JHH0</accession>
<dbReference type="GO" id="GO:0006065">
    <property type="term" value="P:UDP-glucuronate biosynthetic process"/>
    <property type="evidence" value="ECO:0007669"/>
    <property type="project" value="UniProtKB-UniPathway"/>
</dbReference>
<reference evidence="12 15" key="1">
    <citation type="submission" date="2015-09" db="EMBL/GenBank/DDBJ databases">
        <authorList>
            <consortium name="Pathogen Informatics"/>
        </authorList>
    </citation>
    <scope>NUCLEOTIDE SEQUENCE [LARGE SCALE GENOMIC DNA]</scope>
    <source>
        <strain evidence="12 15">2789STDY5608822</strain>
    </source>
</reference>
<evidence type="ECO:0000313" key="12">
    <source>
        <dbReference type="EMBL" id="CUO96635.1"/>
    </source>
</evidence>
<feature type="binding site" evidence="9">
    <location>
        <begin position="254"/>
        <end position="258"/>
    </location>
    <ligand>
        <name>substrate</name>
    </ligand>
</feature>
<dbReference type="PANTHER" id="PTHR43750">
    <property type="entry name" value="UDP-GLUCOSE 6-DEHYDROGENASE TUAD"/>
    <property type="match status" value="1"/>
</dbReference>
<dbReference type="Pfam" id="PF03720">
    <property type="entry name" value="UDPG_MGDP_dh_C"/>
    <property type="match status" value="1"/>
</dbReference>
<dbReference type="SUPFAM" id="SSF52413">
    <property type="entry name" value="UDP-glucose/GDP-mannose dehydrogenase C-terminal domain"/>
    <property type="match status" value="1"/>
</dbReference>
<protein>
    <recommendedName>
        <fullName evidence="3 7">UDP-glucose 6-dehydrogenase</fullName>
        <ecNumber evidence="3 7">1.1.1.22</ecNumber>
    </recommendedName>
</protein>
<evidence type="ECO:0000256" key="3">
    <source>
        <dbReference type="ARBA" id="ARBA00012954"/>
    </source>
</evidence>
<dbReference type="SUPFAM" id="SSF48179">
    <property type="entry name" value="6-phosphogluconate dehydrogenase C-terminal domain-like"/>
    <property type="match status" value="1"/>
</dbReference>
<evidence type="ECO:0000256" key="4">
    <source>
        <dbReference type="ARBA" id="ARBA00023002"/>
    </source>
</evidence>
<dbReference type="PIRSF" id="PIRSF000124">
    <property type="entry name" value="UDPglc_GDPman_dh"/>
    <property type="match status" value="1"/>
</dbReference>
<comment type="caution">
    <text evidence="14">The sequence shown here is derived from an EMBL/GenBank/DDBJ whole genome shotgun (WGS) entry which is preliminary data.</text>
</comment>
<evidence type="ECO:0000256" key="1">
    <source>
        <dbReference type="ARBA" id="ARBA00004701"/>
    </source>
</evidence>
<evidence type="ECO:0000256" key="8">
    <source>
        <dbReference type="PIRSR" id="PIRSR500134-1"/>
    </source>
</evidence>
<feature type="active site" description="Nucleophile" evidence="8">
    <location>
        <position position="265"/>
    </location>
</feature>
<gene>
    <name evidence="12" type="primary">ugd_2</name>
    <name evidence="12" type="ORF">ERS852380_03607</name>
    <name evidence="14" type="ORF">GKD66_11200</name>
    <name evidence="13" type="ORF">PN599_09385</name>
</gene>
<dbReference type="OMA" id="ANRYESS"/>
<evidence type="ECO:0000313" key="16">
    <source>
        <dbReference type="Proteomes" id="UP000441358"/>
    </source>
</evidence>
<dbReference type="InterPro" id="IPR028357">
    <property type="entry name" value="UDPglc_DH_bac"/>
</dbReference>
<dbReference type="EMBL" id="JAQMPJ010000006">
    <property type="protein sequence ID" value="MDB9005213.1"/>
    <property type="molecule type" value="Genomic_DNA"/>
</dbReference>
<dbReference type="InterPro" id="IPR014027">
    <property type="entry name" value="UDP-Glc/GDP-Man_DH_C"/>
</dbReference>
<dbReference type="Proteomes" id="UP000441358">
    <property type="component" value="Unassembled WGS sequence"/>
</dbReference>
<dbReference type="InterPro" id="IPR017476">
    <property type="entry name" value="UDP-Glc/GDP-Man"/>
</dbReference>
<feature type="binding site" evidence="9">
    <location>
        <position position="262"/>
    </location>
    <ligand>
        <name>substrate</name>
    </ligand>
</feature>
<evidence type="ECO:0000313" key="13">
    <source>
        <dbReference type="EMBL" id="MDB9005213.1"/>
    </source>
</evidence>
<dbReference type="NCBIfam" id="TIGR03026">
    <property type="entry name" value="NDP-sugDHase"/>
    <property type="match status" value="1"/>
</dbReference>
<dbReference type="Gene3D" id="1.10.1040.10">
    <property type="entry name" value="N-(1-d-carboxylethyl)-l-norvaline Dehydrogenase, domain 2"/>
    <property type="match status" value="1"/>
</dbReference>
<organism evidence="14 16">
    <name type="scientific">Parabacteroides distasonis</name>
    <dbReference type="NCBI Taxonomy" id="823"/>
    <lineage>
        <taxon>Bacteria</taxon>
        <taxon>Pseudomonadati</taxon>
        <taxon>Bacteroidota</taxon>
        <taxon>Bacteroidia</taxon>
        <taxon>Bacteroidales</taxon>
        <taxon>Tannerellaceae</taxon>
        <taxon>Parabacteroides</taxon>
    </lineage>
</organism>
<comment type="similarity">
    <text evidence="2 7">Belongs to the UDP-glucose/GDP-mannose dehydrogenase family.</text>
</comment>
<dbReference type="InterPro" id="IPR036220">
    <property type="entry name" value="UDP-Glc/GDP-Man_DH_C_sf"/>
</dbReference>
<dbReference type="Proteomes" id="UP000095455">
    <property type="component" value="Unassembled WGS sequence"/>
</dbReference>
<keyword evidence="4 7" id="KW-0560">Oxidoreductase</keyword>
<dbReference type="GO" id="GO:0000271">
    <property type="term" value="P:polysaccharide biosynthetic process"/>
    <property type="evidence" value="ECO:0007669"/>
    <property type="project" value="InterPro"/>
</dbReference>
<dbReference type="Proteomes" id="UP001210126">
    <property type="component" value="Unassembled WGS sequence"/>
</dbReference>